<keyword evidence="16" id="KW-1185">Reference proteome</keyword>
<keyword evidence="3 11" id="KW-0489">Methyltransferase</keyword>
<dbReference type="FunFam" id="3.40.50.150:FF:000109">
    <property type="entry name" value="rRNA adenine N(6)-methyltransferase"/>
    <property type="match status" value="1"/>
</dbReference>
<dbReference type="GO" id="GO:0003723">
    <property type="term" value="F:RNA binding"/>
    <property type="evidence" value="ECO:0007669"/>
    <property type="project" value="UniProtKB-UniRule"/>
</dbReference>
<dbReference type="Gene3D" id="1.10.8.100">
    <property type="entry name" value="Ribosomal RNA adenine dimethylase-like, domain 2"/>
    <property type="match status" value="1"/>
</dbReference>
<dbReference type="InterPro" id="IPR001737">
    <property type="entry name" value="KsgA/Erm"/>
</dbReference>
<evidence type="ECO:0000256" key="2">
    <source>
        <dbReference type="ARBA" id="ARBA00022552"/>
    </source>
</evidence>
<dbReference type="InterPro" id="IPR020596">
    <property type="entry name" value="rRNA_Ade_Mease_Trfase_CS"/>
</dbReference>
<sequence length="360" mass="41359">MAKNFSRLPPLPALRDFIYMYNIRAKKLLSQNFLMDMNLTRKIVRKAEIAKNDFVIEVGPGPGGITRALLETDCQRLDVIEVDQRFLPALRLLGEISDERLHIHHGDILKMNIKDLWTKANVSRVDWLTAPPALHIIGNLPFNIATPLIIKFLREMHHRSGPWYFGRVPLTLTFQMEVARRLIGLIDSDDCSRISIMSNFITEPKLLFKIPGCCFVPKPKVDVGVVKFIPRKEPLIECDFDLVEKLCRHVFIYRRKYCIKTLYPKEISDELAHELLSRCRISPKQASFQLGVEQFADLCLVYEEQCKRLPGLFLYDYTKPDRTVESLSNLPNAIPPKYPFSISIPSCGVSLFDSGAVFHE</sequence>
<dbReference type="GO" id="GO:0006391">
    <property type="term" value="P:transcription initiation at mitochondrial promoter"/>
    <property type="evidence" value="ECO:0007669"/>
    <property type="project" value="TreeGrafter"/>
</dbReference>
<evidence type="ECO:0000256" key="5">
    <source>
        <dbReference type="ARBA" id="ARBA00022691"/>
    </source>
</evidence>
<evidence type="ECO:0000256" key="12">
    <source>
        <dbReference type="RuleBase" id="RU362106"/>
    </source>
</evidence>
<dbReference type="NCBIfam" id="TIGR00755">
    <property type="entry name" value="ksgA"/>
    <property type="match status" value="1"/>
</dbReference>
<dbReference type="Proteomes" id="UP000038040">
    <property type="component" value="Unplaced"/>
</dbReference>
<dbReference type="GO" id="GO:0000179">
    <property type="term" value="F:rRNA (adenine-N6,N6-)-dimethyltransferase activity"/>
    <property type="evidence" value="ECO:0007669"/>
    <property type="project" value="UniProtKB-UniRule"/>
</dbReference>
<evidence type="ECO:0000256" key="7">
    <source>
        <dbReference type="ARBA" id="ARBA00022946"/>
    </source>
</evidence>
<evidence type="ECO:0000256" key="4">
    <source>
        <dbReference type="ARBA" id="ARBA00022679"/>
    </source>
</evidence>
<evidence type="ECO:0000313" key="17">
    <source>
        <dbReference type="WBParaSite" id="DME_0000517501-mRNA-1"/>
    </source>
</evidence>
<dbReference type="SUPFAM" id="SSF53335">
    <property type="entry name" value="S-adenosyl-L-methionine-dependent methyltransferases"/>
    <property type="match status" value="1"/>
</dbReference>
<keyword evidence="8" id="KW-0805">Transcription regulation</keyword>
<keyword evidence="6 11" id="KW-0694">RNA-binding</keyword>
<dbReference type="Pfam" id="PF00398">
    <property type="entry name" value="RrnaAD"/>
    <property type="match status" value="1"/>
</dbReference>
<dbReference type="InterPro" id="IPR011530">
    <property type="entry name" value="rRNA_adenine_dimethylase"/>
</dbReference>
<feature type="binding site" evidence="11">
    <location>
        <position position="34"/>
    </location>
    <ligand>
        <name>S-adenosyl-L-methionine</name>
        <dbReference type="ChEBI" id="CHEBI:59789"/>
    </ligand>
</feature>
<comment type="similarity">
    <text evidence="11 12">Belongs to the class I-like SAM-binding methyltransferase superfamily. rRNA adenine N(6)-methyltransferase family.</text>
</comment>
<evidence type="ECO:0000259" key="13">
    <source>
        <dbReference type="SMART" id="SM00650"/>
    </source>
</evidence>
<keyword evidence="10" id="KW-0804">Transcription</keyword>
<evidence type="ECO:0000256" key="8">
    <source>
        <dbReference type="ARBA" id="ARBA00023015"/>
    </source>
</evidence>
<dbReference type="GO" id="GO:0034246">
    <property type="term" value="F:mitochondrial transcription factor activity"/>
    <property type="evidence" value="ECO:0007669"/>
    <property type="project" value="TreeGrafter"/>
</dbReference>
<dbReference type="Proteomes" id="UP000274756">
    <property type="component" value="Unassembled WGS sequence"/>
</dbReference>
<dbReference type="STRING" id="318479.A0A0N4UD04"/>
<organism evidence="15 17">
    <name type="scientific">Dracunculus medinensis</name>
    <name type="common">Guinea worm</name>
    <dbReference type="NCBI Taxonomy" id="318479"/>
    <lineage>
        <taxon>Eukaryota</taxon>
        <taxon>Metazoa</taxon>
        <taxon>Ecdysozoa</taxon>
        <taxon>Nematoda</taxon>
        <taxon>Chromadorea</taxon>
        <taxon>Rhabditida</taxon>
        <taxon>Spirurina</taxon>
        <taxon>Dracunculoidea</taxon>
        <taxon>Dracunculidae</taxon>
        <taxon>Dracunculus</taxon>
    </lineage>
</organism>
<feature type="binding site" evidence="11">
    <location>
        <position position="139"/>
    </location>
    <ligand>
        <name>S-adenosyl-L-methionine</name>
        <dbReference type="ChEBI" id="CHEBI:59789"/>
    </ligand>
</feature>
<dbReference type="Gene3D" id="3.40.50.150">
    <property type="entry name" value="Vaccinia Virus protein VP39"/>
    <property type="match status" value="1"/>
</dbReference>
<evidence type="ECO:0000313" key="14">
    <source>
        <dbReference type="EMBL" id="VDN59001.1"/>
    </source>
</evidence>
<dbReference type="GO" id="GO:0005759">
    <property type="term" value="C:mitochondrial matrix"/>
    <property type="evidence" value="ECO:0007669"/>
    <property type="project" value="TreeGrafter"/>
</dbReference>
<dbReference type="FunFam" id="1.10.8.100:FF:000006">
    <property type="entry name" value="rRNA adenine N(6)-methyltransferase"/>
    <property type="match status" value="1"/>
</dbReference>
<keyword evidence="5 11" id="KW-0949">S-adenosyl-L-methionine</keyword>
<name>A0A0N4UD04_DRAME</name>
<dbReference type="PANTHER" id="PTHR11727:SF17">
    <property type="entry name" value="DIMETHYLADENOSINE TRANSFERASE 1, MITOCHONDRIAL"/>
    <property type="match status" value="1"/>
</dbReference>
<dbReference type="PROSITE" id="PS51689">
    <property type="entry name" value="SAM_RNA_A_N6_MT"/>
    <property type="match status" value="1"/>
</dbReference>
<reference evidence="14 16" key="2">
    <citation type="submission" date="2018-11" db="EMBL/GenBank/DDBJ databases">
        <authorList>
            <consortium name="Pathogen Informatics"/>
        </authorList>
    </citation>
    <scope>NUCLEOTIDE SEQUENCE [LARGE SCALE GENOMIC DNA]</scope>
</reference>
<dbReference type="EC" id="2.1.1.-" evidence="12"/>
<evidence type="ECO:0000256" key="10">
    <source>
        <dbReference type="ARBA" id="ARBA00023163"/>
    </source>
</evidence>
<feature type="binding site" evidence="11">
    <location>
        <position position="107"/>
    </location>
    <ligand>
        <name>S-adenosyl-L-methionine</name>
        <dbReference type="ChEBI" id="CHEBI:59789"/>
    </ligand>
</feature>
<feature type="binding site" evidence="11">
    <location>
        <position position="32"/>
    </location>
    <ligand>
        <name>S-adenosyl-L-methionine</name>
        <dbReference type="ChEBI" id="CHEBI:59789"/>
    </ligand>
</feature>
<feature type="binding site" evidence="11">
    <location>
        <position position="81"/>
    </location>
    <ligand>
        <name>S-adenosyl-L-methionine</name>
        <dbReference type="ChEBI" id="CHEBI:59789"/>
    </ligand>
</feature>
<dbReference type="PROSITE" id="PS01131">
    <property type="entry name" value="RRNA_A_DIMETH"/>
    <property type="match status" value="1"/>
</dbReference>
<evidence type="ECO:0000256" key="9">
    <source>
        <dbReference type="ARBA" id="ARBA00023128"/>
    </source>
</evidence>
<dbReference type="InterPro" id="IPR023165">
    <property type="entry name" value="rRNA_Ade_diMease-like_C"/>
</dbReference>
<evidence type="ECO:0000256" key="6">
    <source>
        <dbReference type="ARBA" id="ARBA00022884"/>
    </source>
</evidence>
<dbReference type="InterPro" id="IPR029063">
    <property type="entry name" value="SAM-dependent_MTases_sf"/>
</dbReference>
<keyword evidence="4 11" id="KW-0808">Transferase</keyword>
<dbReference type="InterPro" id="IPR020598">
    <property type="entry name" value="rRNA_Ade_methylase_Trfase_N"/>
</dbReference>
<proteinExistence type="inferred from homology"/>
<evidence type="ECO:0000256" key="3">
    <source>
        <dbReference type="ARBA" id="ARBA00022603"/>
    </source>
</evidence>
<comment type="subcellular location">
    <subcellularLocation>
        <location evidence="1">Mitochondrion</location>
    </subcellularLocation>
</comment>
<dbReference type="CDD" id="cd02440">
    <property type="entry name" value="AdoMet_MTases"/>
    <property type="match status" value="1"/>
</dbReference>
<dbReference type="WBParaSite" id="DME_0000517501-mRNA-1">
    <property type="protein sequence ID" value="DME_0000517501-mRNA-1"/>
    <property type="gene ID" value="DME_0000517501"/>
</dbReference>
<dbReference type="EMBL" id="UYYG01001174">
    <property type="protein sequence ID" value="VDN59001.1"/>
    <property type="molecule type" value="Genomic_DNA"/>
</dbReference>
<evidence type="ECO:0000313" key="16">
    <source>
        <dbReference type="Proteomes" id="UP000274756"/>
    </source>
</evidence>
<reference evidence="17" key="1">
    <citation type="submission" date="2017-02" db="UniProtKB">
        <authorList>
            <consortium name="WormBaseParasite"/>
        </authorList>
    </citation>
    <scope>IDENTIFICATION</scope>
</reference>
<evidence type="ECO:0000256" key="11">
    <source>
        <dbReference type="PROSITE-ProRule" id="PRU01026"/>
    </source>
</evidence>
<keyword evidence="7" id="KW-0809">Transit peptide</keyword>
<dbReference type="PANTHER" id="PTHR11727">
    <property type="entry name" value="DIMETHYLADENOSINE TRANSFERASE"/>
    <property type="match status" value="1"/>
</dbReference>
<evidence type="ECO:0000256" key="1">
    <source>
        <dbReference type="ARBA" id="ARBA00004173"/>
    </source>
</evidence>
<dbReference type="AlphaFoldDB" id="A0A0N4UD04"/>
<feature type="binding site" evidence="11">
    <location>
        <position position="59"/>
    </location>
    <ligand>
        <name>S-adenosyl-L-methionine</name>
        <dbReference type="ChEBI" id="CHEBI:59789"/>
    </ligand>
</feature>
<keyword evidence="2 12" id="KW-0698">rRNA processing</keyword>
<gene>
    <name evidence="14" type="ORF">DME_LOCUS8974</name>
</gene>
<dbReference type="OrthoDB" id="16079at2759"/>
<feature type="domain" description="Ribosomal RNA adenine methylase transferase N-terminal" evidence="13">
    <location>
        <begin position="39"/>
        <end position="232"/>
    </location>
</feature>
<dbReference type="SMART" id="SM00650">
    <property type="entry name" value="rADc"/>
    <property type="match status" value="1"/>
</dbReference>
<keyword evidence="9" id="KW-0496">Mitochondrion</keyword>
<accession>A0A0N4UD04</accession>
<protein>
    <recommendedName>
        <fullName evidence="12">rRNA adenine N(6)-methyltransferase</fullName>
        <ecNumber evidence="12">2.1.1.-</ecNumber>
    </recommendedName>
</protein>
<evidence type="ECO:0000313" key="15">
    <source>
        <dbReference type="Proteomes" id="UP000038040"/>
    </source>
</evidence>